<dbReference type="GO" id="GO:0034605">
    <property type="term" value="P:cellular response to heat"/>
    <property type="evidence" value="ECO:0007669"/>
    <property type="project" value="TreeGrafter"/>
</dbReference>
<dbReference type="EMBL" id="AGNL01050151">
    <property type="protein sequence ID" value="EJK44118.1"/>
    <property type="molecule type" value="Genomic_DNA"/>
</dbReference>
<protein>
    <recommendedName>
        <fullName evidence="3">AAA+ ATPase domain-containing protein</fullName>
    </recommendedName>
</protein>
<dbReference type="Pfam" id="PF07724">
    <property type="entry name" value="AAA_2"/>
    <property type="match status" value="1"/>
</dbReference>
<gene>
    <name evidence="4" type="ORF">THAOC_37372</name>
</gene>
<comment type="caution">
    <text evidence="4">The sequence shown here is derived from an EMBL/GenBank/DDBJ whole genome shotgun (WGS) entry which is preliminary data.</text>
</comment>
<dbReference type="Proteomes" id="UP000266841">
    <property type="component" value="Unassembled WGS sequence"/>
</dbReference>
<reference evidence="4 5" key="1">
    <citation type="journal article" date="2012" name="Genome Biol.">
        <title>Genome and low-iron response of an oceanic diatom adapted to chronic iron limitation.</title>
        <authorList>
            <person name="Lommer M."/>
            <person name="Specht M."/>
            <person name="Roy A.S."/>
            <person name="Kraemer L."/>
            <person name="Andreson R."/>
            <person name="Gutowska M.A."/>
            <person name="Wolf J."/>
            <person name="Bergner S.V."/>
            <person name="Schilhabel M.B."/>
            <person name="Klostermeier U.C."/>
            <person name="Beiko R.G."/>
            <person name="Rosenstiel P."/>
            <person name="Hippler M."/>
            <person name="Laroche J."/>
        </authorList>
    </citation>
    <scope>NUCLEOTIDE SEQUENCE [LARGE SCALE GENOMIC DNA]</scope>
    <source>
        <strain evidence="4 5">CCMP1005</strain>
    </source>
</reference>
<dbReference type="PRINTS" id="PR00300">
    <property type="entry name" value="CLPPROTEASEA"/>
</dbReference>
<dbReference type="SUPFAM" id="SSF52540">
    <property type="entry name" value="P-loop containing nucleoside triphosphate hydrolases"/>
    <property type="match status" value="1"/>
</dbReference>
<dbReference type="InterPro" id="IPR003593">
    <property type="entry name" value="AAA+_ATPase"/>
</dbReference>
<keyword evidence="5" id="KW-1185">Reference proteome</keyword>
<evidence type="ECO:0000256" key="1">
    <source>
        <dbReference type="ARBA" id="ARBA00022741"/>
    </source>
</evidence>
<dbReference type="PANTHER" id="PTHR11638:SF18">
    <property type="entry name" value="HEAT SHOCK PROTEIN 104"/>
    <property type="match status" value="1"/>
</dbReference>
<dbReference type="InterPro" id="IPR027417">
    <property type="entry name" value="P-loop_NTPase"/>
</dbReference>
<evidence type="ECO:0000313" key="5">
    <source>
        <dbReference type="Proteomes" id="UP000266841"/>
    </source>
</evidence>
<evidence type="ECO:0000256" key="2">
    <source>
        <dbReference type="ARBA" id="ARBA00022840"/>
    </source>
</evidence>
<keyword evidence="1" id="KW-0547">Nucleotide-binding</keyword>
<proteinExistence type="predicted"/>
<dbReference type="Gene3D" id="3.40.50.300">
    <property type="entry name" value="P-loop containing nucleotide triphosphate hydrolases"/>
    <property type="match status" value="1"/>
</dbReference>
<keyword evidence="2" id="KW-0067">ATP-binding</keyword>
<dbReference type="OrthoDB" id="422565at2759"/>
<dbReference type="SMART" id="SM00382">
    <property type="entry name" value="AAA"/>
    <property type="match status" value="1"/>
</dbReference>
<dbReference type="InterPro" id="IPR050130">
    <property type="entry name" value="ClpA_ClpB"/>
</dbReference>
<dbReference type="PANTHER" id="PTHR11638">
    <property type="entry name" value="ATP-DEPENDENT CLP PROTEASE"/>
    <property type="match status" value="1"/>
</dbReference>
<dbReference type="InterPro" id="IPR003959">
    <property type="entry name" value="ATPase_AAA_core"/>
</dbReference>
<organism evidence="4 5">
    <name type="scientific">Thalassiosira oceanica</name>
    <name type="common">Marine diatom</name>
    <dbReference type="NCBI Taxonomy" id="159749"/>
    <lineage>
        <taxon>Eukaryota</taxon>
        <taxon>Sar</taxon>
        <taxon>Stramenopiles</taxon>
        <taxon>Ochrophyta</taxon>
        <taxon>Bacillariophyta</taxon>
        <taxon>Coscinodiscophyceae</taxon>
        <taxon>Thalassiosirophycidae</taxon>
        <taxon>Thalassiosirales</taxon>
        <taxon>Thalassiosiraceae</taxon>
        <taxon>Thalassiosira</taxon>
    </lineage>
</organism>
<evidence type="ECO:0000259" key="3">
    <source>
        <dbReference type="SMART" id="SM00382"/>
    </source>
</evidence>
<dbReference type="GO" id="GO:0005737">
    <property type="term" value="C:cytoplasm"/>
    <property type="evidence" value="ECO:0007669"/>
    <property type="project" value="TreeGrafter"/>
</dbReference>
<dbReference type="InterPro" id="IPR001270">
    <property type="entry name" value="ClpA/B"/>
</dbReference>
<dbReference type="eggNOG" id="KOG1051">
    <property type="taxonomic scope" value="Eukaryota"/>
</dbReference>
<dbReference type="GO" id="GO:0016887">
    <property type="term" value="F:ATP hydrolysis activity"/>
    <property type="evidence" value="ECO:0007669"/>
    <property type="project" value="InterPro"/>
</dbReference>
<evidence type="ECO:0000313" key="4">
    <source>
        <dbReference type="EMBL" id="EJK44118.1"/>
    </source>
</evidence>
<dbReference type="AlphaFoldDB" id="K0QYG6"/>
<name>K0QYG6_THAOC</name>
<sequence length="640" mass="72360">MAVDEDKSTLEYLDGEGNVKSFSFVPWSKLHGWLSGINGDKRHANLPRNVNRGKILEELDARRKQIAPLVIDGLLNLAGRNRGYGKDWRDHEDGDSGLTHMEELLVFQPDSWKIQAREYLFRYGCEVDRTCASPVNHNRNKSIISSIAMVTPIEIVLLHPQIKRSQRYEPLNLLLAYGASNPFPRLEMQLGDKFKDMLDLISPAEYFVEFSSKVSSYDIDGLRKIGQASGFSRLSLLSELDCSTIIGQRLAKREHFGETISVCTENSFSFILLKILLKPKEMIRQKIVHYANSNKHSRRGNSFESSESQPLSLIFAGPSGNGKTELAILVSRLLNTPTMQDLFLKIDCTQLRDATELFGLAGAYQGAHSGSALNNFVVMMSSKPKNVGVVLLDEIEKADKSVVKGLYQVIDKGEWTNKRLEDNNKNQTSVISCRNIIFIMTTNACRSVIEDYAKNHKEDIYLSQEEVFVDAGRNLESTLRRSLQYTHPFTEAFIGRVGGIVPFLPLARNDVNKLEESKESLLLDEMLTITKILIDKQQDECLEDENIQVDQLIDSNTKHSIAKIIVQRAIPEAGVRHIEKLVKDEMGERLLDSILRKKTGIKSGSTVTYHTHDGDIRFRPSEAGEEVEFEDYMVEDDLWS</sequence>
<feature type="domain" description="AAA+ ATPase" evidence="3">
    <location>
        <begin position="309"/>
        <end position="473"/>
    </location>
</feature>
<dbReference type="GO" id="GO:0005524">
    <property type="term" value="F:ATP binding"/>
    <property type="evidence" value="ECO:0007669"/>
    <property type="project" value="UniProtKB-KW"/>
</dbReference>
<accession>K0QYG6</accession>